<comment type="caution">
    <text evidence="1">The sequence shown here is derived from an EMBL/GenBank/DDBJ whole genome shotgun (WGS) entry which is preliminary data.</text>
</comment>
<dbReference type="Proteomes" id="UP000774326">
    <property type="component" value="Unassembled WGS sequence"/>
</dbReference>
<organism evidence="1 2">
    <name type="scientific">Wickerhamomyces pijperi</name>
    <name type="common">Yeast</name>
    <name type="synonym">Pichia pijperi</name>
    <dbReference type="NCBI Taxonomy" id="599730"/>
    <lineage>
        <taxon>Eukaryota</taxon>
        <taxon>Fungi</taxon>
        <taxon>Dikarya</taxon>
        <taxon>Ascomycota</taxon>
        <taxon>Saccharomycotina</taxon>
        <taxon>Saccharomycetes</taxon>
        <taxon>Phaffomycetales</taxon>
        <taxon>Wickerhamomycetaceae</taxon>
        <taxon>Wickerhamomyces</taxon>
    </lineage>
</organism>
<proteinExistence type="predicted"/>
<reference evidence="1" key="2">
    <citation type="submission" date="2021-01" db="EMBL/GenBank/DDBJ databases">
        <authorList>
            <person name="Schikora-Tamarit M.A."/>
        </authorList>
    </citation>
    <scope>NUCLEOTIDE SEQUENCE</scope>
    <source>
        <strain evidence="1">CBS2887</strain>
    </source>
</reference>
<protein>
    <submittedName>
        <fullName evidence="1">Uncharacterized protein</fullName>
    </submittedName>
</protein>
<dbReference type="EMBL" id="JAEUBG010003508">
    <property type="protein sequence ID" value="KAH3682677.1"/>
    <property type="molecule type" value="Genomic_DNA"/>
</dbReference>
<name>A0A9P8Q3Y6_WICPI</name>
<keyword evidence="2" id="KW-1185">Reference proteome</keyword>
<dbReference type="AlphaFoldDB" id="A0A9P8Q3Y6"/>
<accession>A0A9P8Q3Y6</accession>
<evidence type="ECO:0000313" key="2">
    <source>
        <dbReference type="Proteomes" id="UP000774326"/>
    </source>
</evidence>
<gene>
    <name evidence="1" type="ORF">WICPIJ_006340</name>
</gene>
<evidence type="ECO:0000313" key="1">
    <source>
        <dbReference type="EMBL" id="KAH3682677.1"/>
    </source>
</evidence>
<dbReference type="OrthoDB" id="10255091at2759"/>
<sequence length="98" mass="10222">MLLKIPLPSSMAFKIVEKSSSVKTISEASLATSVPILPIEIPISANFKAGASLTPSPVMATTSPRLCKALTICTLCSGVVLAKTETEEITLDKSSSDI</sequence>
<reference evidence="1" key="1">
    <citation type="journal article" date="2021" name="Open Biol.">
        <title>Shared evolutionary footprints suggest mitochondrial oxidative damage underlies multiple complex I losses in fungi.</title>
        <authorList>
            <person name="Schikora-Tamarit M.A."/>
            <person name="Marcet-Houben M."/>
            <person name="Nosek J."/>
            <person name="Gabaldon T."/>
        </authorList>
    </citation>
    <scope>NUCLEOTIDE SEQUENCE</scope>
    <source>
        <strain evidence="1">CBS2887</strain>
    </source>
</reference>